<gene>
    <name evidence="2" type="ORF">K7432_013610</name>
</gene>
<evidence type="ECO:0000256" key="1">
    <source>
        <dbReference type="SAM" id="MobiDB-lite"/>
    </source>
</evidence>
<proteinExistence type="predicted"/>
<organism evidence="2 3">
    <name type="scientific">Basidiobolus ranarum</name>
    <dbReference type="NCBI Taxonomy" id="34480"/>
    <lineage>
        <taxon>Eukaryota</taxon>
        <taxon>Fungi</taxon>
        <taxon>Fungi incertae sedis</taxon>
        <taxon>Zoopagomycota</taxon>
        <taxon>Entomophthoromycotina</taxon>
        <taxon>Basidiobolomycetes</taxon>
        <taxon>Basidiobolales</taxon>
        <taxon>Basidiobolaceae</taxon>
        <taxon>Basidiobolus</taxon>
    </lineage>
</organism>
<protein>
    <submittedName>
        <fullName evidence="2">Uncharacterized protein</fullName>
    </submittedName>
</protein>
<reference evidence="2 3" key="1">
    <citation type="submission" date="2023-04" db="EMBL/GenBank/DDBJ databases">
        <title>Genome of Basidiobolus ranarum AG-B5.</title>
        <authorList>
            <person name="Stajich J.E."/>
            <person name="Carter-House D."/>
            <person name="Gryganskyi A."/>
        </authorList>
    </citation>
    <scope>NUCLEOTIDE SEQUENCE [LARGE SCALE GENOMIC DNA]</scope>
    <source>
        <strain evidence="2 3">AG-B5</strain>
    </source>
</reference>
<feature type="compositionally biased region" description="Acidic residues" evidence="1">
    <location>
        <begin position="76"/>
        <end position="85"/>
    </location>
</feature>
<sequence>METTKSTQRSRKRRIKDPQQSKYSRNKNQTQKYHSLTQPTDRPETPEQILPNPKENTRPHKFSHTHSKESKWNAYEENEDHSEDENTIHNPINDTTSKPNNMISKSSKWSTYMEEELDSDSDMPPTYAYSHIPQPRPPILSQTTANNDFSICSNDISSPTIFSQDTLVDTPPCKISTGTKAKLSKFAFVKKKSPIKPTLETTSPRKPDLPVEAQQQLYSSEDQVEYKKQENELNELDALEIEEFDPFNM</sequence>
<name>A0ABR2WIY1_9FUNG</name>
<feature type="compositionally biased region" description="Polar residues" evidence="1">
    <location>
        <begin position="18"/>
        <end position="40"/>
    </location>
</feature>
<feature type="region of interest" description="Disordered" evidence="1">
    <location>
        <begin position="1"/>
        <end position="103"/>
    </location>
</feature>
<keyword evidence="3" id="KW-1185">Reference proteome</keyword>
<comment type="caution">
    <text evidence="2">The sequence shown here is derived from an EMBL/GenBank/DDBJ whole genome shotgun (WGS) entry which is preliminary data.</text>
</comment>
<accession>A0ABR2WIY1</accession>
<evidence type="ECO:0000313" key="3">
    <source>
        <dbReference type="Proteomes" id="UP001479436"/>
    </source>
</evidence>
<dbReference type="EMBL" id="JASJQH010001375">
    <property type="protein sequence ID" value="KAK9761470.1"/>
    <property type="molecule type" value="Genomic_DNA"/>
</dbReference>
<dbReference type="Proteomes" id="UP001479436">
    <property type="component" value="Unassembled WGS sequence"/>
</dbReference>
<feature type="compositionally biased region" description="Polar residues" evidence="1">
    <location>
        <begin position="88"/>
        <end position="103"/>
    </location>
</feature>
<evidence type="ECO:0000313" key="2">
    <source>
        <dbReference type="EMBL" id="KAK9761470.1"/>
    </source>
</evidence>